<evidence type="ECO:0000313" key="8">
    <source>
        <dbReference type="Proteomes" id="UP000052012"/>
    </source>
</evidence>
<evidence type="ECO:0000256" key="4">
    <source>
        <dbReference type="SAM" id="Coils"/>
    </source>
</evidence>
<evidence type="ECO:0000256" key="3">
    <source>
        <dbReference type="ARBA" id="ARBA00022840"/>
    </source>
</evidence>
<name>A0A0R2ALJ3_9LACO</name>
<feature type="domain" description="ABC transporter" evidence="6">
    <location>
        <begin position="253"/>
        <end position="466"/>
    </location>
</feature>
<keyword evidence="8" id="KW-1185">Reference proteome</keyword>
<dbReference type="GO" id="GO:0005524">
    <property type="term" value="F:ATP binding"/>
    <property type="evidence" value="ECO:0007669"/>
    <property type="project" value="UniProtKB-KW"/>
</dbReference>
<reference evidence="7 8" key="1">
    <citation type="journal article" date="2015" name="Genome Announc.">
        <title>Expanding the biotechnology potential of lactobacilli through comparative genomics of 213 strains and associated genera.</title>
        <authorList>
            <person name="Sun Z."/>
            <person name="Harris H.M."/>
            <person name="McCann A."/>
            <person name="Guo C."/>
            <person name="Argimon S."/>
            <person name="Zhang W."/>
            <person name="Yang X."/>
            <person name="Jeffery I.B."/>
            <person name="Cooney J.C."/>
            <person name="Kagawa T.F."/>
            <person name="Liu W."/>
            <person name="Song Y."/>
            <person name="Salvetti E."/>
            <person name="Wrobel A."/>
            <person name="Rasinkangas P."/>
            <person name="Parkhill J."/>
            <person name="Rea M.C."/>
            <person name="O'Sullivan O."/>
            <person name="Ritari J."/>
            <person name="Douillard F.P."/>
            <person name="Paul Ross R."/>
            <person name="Yang R."/>
            <person name="Briner A.E."/>
            <person name="Felis G.E."/>
            <person name="de Vos W.M."/>
            <person name="Barrangou R."/>
            <person name="Klaenhammer T.R."/>
            <person name="Caufield P.W."/>
            <person name="Cui Y."/>
            <person name="Zhang H."/>
            <person name="O'Toole P.W."/>
        </authorList>
    </citation>
    <scope>NUCLEOTIDE SEQUENCE [LARGE SCALE GENOMIC DNA]</scope>
    <source>
        <strain evidence="7 8">DSM 23829</strain>
    </source>
</reference>
<dbReference type="Pfam" id="PF00005">
    <property type="entry name" value="ABC_tran"/>
    <property type="match status" value="1"/>
</dbReference>
<proteinExistence type="predicted"/>
<keyword evidence="2" id="KW-0547">Nucleotide-binding</keyword>
<evidence type="ECO:0000256" key="2">
    <source>
        <dbReference type="ARBA" id="ARBA00022741"/>
    </source>
</evidence>
<dbReference type="PANTHER" id="PTHR19211:SF100">
    <property type="entry name" value="RIBOSOME PROTECTION PROTEIN VMLR"/>
    <property type="match status" value="1"/>
</dbReference>
<dbReference type="CDD" id="cd03221">
    <property type="entry name" value="ABCF_EF-3"/>
    <property type="match status" value="1"/>
</dbReference>
<dbReference type="STRING" id="1423781.FD06_GL000692"/>
<dbReference type="PANTHER" id="PTHR19211">
    <property type="entry name" value="ATP-BINDING TRANSPORT PROTEIN-RELATED"/>
    <property type="match status" value="1"/>
</dbReference>
<accession>A0A0R2ALJ3</accession>
<dbReference type="GO" id="GO:0016887">
    <property type="term" value="F:ATP hydrolysis activity"/>
    <property type="evidence" value="ECO:0007669"/>
    <property type="project" value="InterPro"/>
</dbReference>
<dbReference type="AlphaFoldDB" id="A0A0R2ALJ3"/>
<dbReference type="SMART" id="SM00382">
    <property type="entry name" value="AAA"/>
    <property type="match status" value="2"/>
</dbReference>
<keyword evidence="1" id="KW-0677">Repeat</keyword>
<dbReference type="PATRIC" id="fig|1423781.4.peg.710"/>
<dbReference type="PROSITE" id="PS00211">
    <property type="entry name" value="ABC_TRANSPORTER_1"/>
    <property type="match status" value="1"/>
</dbReference>
<comment type="caution">
    <text evidence="7">The sequence shown here is derived from an EMBL/GenBank/DDBJ whole genome shotgun (WGS) entry which is preliminary data.</text>
</comment>
<gene>
    <name evidence="7" type="ORF">FD06_GL000692</name>
</gene>
<keyword evidence="3" id="KW-0067">ATP-binding</keyword>
<evidence type="ECO:0000313" key="7">
    <source>
        <dbReference type="EMBL" id="KRM67541.1"/>
    </source>
</evidence>
<sequence>MFEYPTLNINIGDVIGLIGNNGSGKTTFMKNLFNSLKNKDVVSNFSGTVALVEQIQPIVDTGSGGEITKRAIVNALHKSPDLLILDEPSTNLDVIQQKWLFRQIQHYSGTVILITHDENLLKLTNRIWSIEYRKLNDFNVNYKNYVEIQSKKNQKLHLAYRRQKQEIDRLKKQVIKRKQTANRIKHGNGKKISSSEFKNAKTHHDSMEKKMQKKASALESRINKIDKITLPKQSKPVRFVDPSSKYLSKKTVLNIDNCDIKFNGRTLINNVHLLLKYGEHIFIKGNNGVGKTTLIKNILAHKDTFINKSVKVGYFDQMNQNLEASKTVWQNAISISNQNNQVVLHVLSALGLLELQQKLVASLSGGQKVRLQLAKVLLGNHQILILDEPTNYLDLRANQALITFLNNYPGTIILVSHDVSFTNQVNGYFYTIEDNHLLSELGTQKFSDSNQELILNLKHKLDLMMLDEGVNIDQLRKIKARITSLENS</sequence>
<dbReference type="InterPro" id="IPR050611">
    <property type="entry name" value="ABCF"/>
</dbReference>
<evidence type="ECO:0000256" key="1">
    <source>
        <dbReference type="ARBA" id="ARBA00022737"/>
    </source>
</evidence>
<evidence type="ECO:0000256" key="5">
    <source>
        <dbReference type="SAM" id="MobiDB-lite"/>
    </source>
</evidence>
<feature type="region of interest" description="Disordered" evidence="5">
    <location>
        <begin position="187"/>
        <end position="207"/>
    </location>
</feature>
<dbReference type="InterPro" id="IPR003593">
    <property type="entry name" value="AAA+_ATPase"/>
</dbReference>
<dbReference type="Proteomes" id="UP000052012">
    <property type="component" value="Unassembled WGS sequence"/>
</dbReference>
<dbReference type="InterPro" id="IPR003439">
    <property type="entry name" value="ABC_transporter-like_ATP-bd"/>
</dbReference>
<dbReference type="InterPro" id="IPR027417">
    <property type="entry name" value="P-loop_NTPase"/>
</dbReference>
<dbReference type="SUPFAM" id="SSF52540">
    <property type="entry name" value="P-loop containing nucleoside triphosphate hydrolases"/>
    <property type="match status" value="2"/>
</dbReference>
<dbReference type="PROSITE" id="PS50893">
    <property type="entry name" value="ABC_TRANSPORTER_2"/>
    <property type="match status" value="1"/>
</dbReference>
<dbReference type="EMBL" id="AYYQ01000036">
    <property type="protein sequence ID" value="KRM67541.1"/>
    <property type="molecule type" value="Genomic_DNA"/>
</dbReference>
<dbReference type="InterPro" id="IPR017871">
    <property type="entry name" value="ABC_transporter-like_CS"/>
</dbReference>
<organism evidence="7 8">
    <name type="scientific">Apilactobacillus ozensis DSM 23829 = JCM 17196</name>
    <dbReference type="NCBI Taxonomy" id="1423781"/>
    <lineage>
        <taxon>Bacteria</taxon>
        <taxon>Bacillati</taxon>
        <taxon>Bacillota</taxon>
        <taxon>Bacilli</taxon>
        <taxon>Lactobacillales</taxon>
        <taxon>Lactobacillaceae</taxon>
        <taxon>Apilactobacillus</taxon>
    </lineage>
</organism>
<keyword evidence="4" id="KW-0175">Coiled coil</keyword>
<dbReference type="Gene3D" id="3.40.50.300">
    <property type="entry name" value="P-loop containing nucleotide triphosphate hydrolases"/>
    <property type="match status" value="3"/>
</dbReference>
<feature type="coiled-coil region" evidence="4">
    <location>
        <begin position="153"/>
        <end position="180"/>
    </location>
</feature>
<evidence type="ECO:0000259" key="6">
    <source>
        <dbReference type="PROSITE" id="PS50893"/>
    </source>
</evidence>
<feature type="compositionally biased region" description="Basic and acidic residues" evidence="5">
    <location>
        <begin position="198"/>
        <end position="207"/>
    </location>
</feature>
<protein>
    <recommendedName>
        <fullName evidence="6">ABC transporter domain-containing protein</fullName>
    </recommendedName>
</protein>